<evidence type="ECO:0000313" key="2">
    <source>
        <dbReference type="Proteomes" id="UP000383932"/>
    </source>
</evidence>
<accession>A0A5N5QHE3</accession>
<reference evidence="1 2" key="1">
    <citation type="journal article" date="2019" name="Fungal Biol. Biotechnol.">
        <title>Draft genome sequence of fastidious pathogen Ceratobasidium theobromae, which causes vascular-streak dieback in Theobroma cacao.</title>
        <authorList>
            <person name="Ali S.S."/>
            <person name="Asman A."/>
            <person name="Shao J."/>
            <person name="Firmansyah A.P."/>
            <person name="Susilo A.W."/>
            <person name="Rosmana A."/>
            <person name="McMahon P."/>
            <person name="Junaid M."/>
            <person name="Guest D."/>
            <person name="Kheng T.Y."/>
            <person name="Meinhardt L.W."/>
            <person name="Bailey B.A."/>
        </authorList>
    </citation>
    <scope>NUCLEOTIDE SEQUENCE [LARGE SCALE GENOMIC DNA]</scope>
    <source>
        <strain evidence="1 2">CT2</strain>
    </source>
</reference>
<organism evidence="1 2">
    <name type="scientific">Ceratobasidium theobromae</name>
    <dbReference type="NCBI Taxonomy" id="1582974"/>
    <lineage>
        <taxon>Eukaryota</taxon>
        <taxon>Fungi</taxon>
        <taxon>Dikarya</taxon>
        <taxon>Basidiomycota</taxon>
        <taxon>Agaricomycotina</taxon>
        <taxon>Agaricomycetes</taxon>
        <taxon>Cantharellales</taxon>
        <taxon>Ceratobasidiaceae</taxon>
        <taxon>Ceratobasidium</taxon>
    </lineage>
</organism>
<evidence type="ECO:0000313" key="1">
    <source>
        <dbReference type="EMBL" id="KAB5591084.1"/>
    </source>
</evidence>
<dbReference type="Proteomes" id="UP000383932">
    <property type="component" value="Unassembled WGS sequence"/>
</dbReference>
<comment type="caution">
    <text evidence="1">The sequence shown here is derived from an EMBL/GenBank/DDBJ whole genome shotgun (WGS) entry which is preliminary data.</text>
</comment>
<dbReference type="AlphaFoldDB" id="A0A5N5QHE3"/>
<protein>
    <submittedName>
        <fullName evidence="1">Uncharacterized protein</fullName>
    </submittedName>
</protein>
<proteinExistence type="predicted"/>
<name>A0A5N5QHE3_9AGAM</name>
<sequence length="207" mass="23766">MVLPLTLLSKEARLRKQGIFVEMKTFASTRNHPAFAAIPRAWDLPKARSFLEESLVRDATWDRQDIRAAVKHLARKLDAEWSEWAATRTNVFGLILGDLFDRFMPWLEELPSHIKSGEVCSRFEKLLIAEAESRHTLKFWIDTNVPPPSWFHLSTKEEKVMMNPGHPVIPKSKSKGIPSWRYYHQLAMAGDSDIALEALPEGGWVYV</sequence>
<dbReference type="EMBL" id="SSOP01000124">
    <property type="protein sequence ID" value="KAB5591084.1"/>
    <property type="molecule type" value="Genomic_DNA"/>
</dbReference>
<gene>
    <name evidence="1" type="ORF">CTheo_5467</name>
</gene>
<dbReference type="OrthoDB" id="3178530at2759"/>
<keyword evidence="2" id="KW-1185">Reference proteome</keyword>